<dbReference type="OrthoDB" id="122388at2"/>
<proteinExistence type="predicted"/>
<name>A0A800N982_CYTFI</name>
<protein>
    <recommendedName>
        <fullName evidence="3">DNA-binding protein</fullName>
    </recommendedName>
</protein>
<organism evidence="1 2">
    <name type="scientific">Cytobacillus firmus</name>
    <name type="common">Bacillus firmus</name>
    <dbReference type="NCBI Taxonomy" id="1399"/>
    <lineage>
        <taxon>Bacteria</taxon>
        <taxon>Bacillati</taxon>
        <taxon>Bacillota</taxon>
        <taxon>Bacilli</taxon>
        <taxon>Bacillales</taxon>
        <taxon>Bacillaceae</taxon>
        <taxon>Cytobacillus</taxon>
    </lineage>
</organism>
<dbReference type="EMBL" id="VDEM01000055">
    <property type="protein sequence ID" value="KAF0822488.1"/>
    <property type="molecule type" value="Genomic_DNA"/>
</dbReference>
<dbReference type="RefSeq" id="WP_159345984.1">
    <property type="nucleotide sequence ID" value="NZ_JBALOT010000066.1"/>
</dbReference>
<accession>A0A800N982</accession>
<evidence type="ECO:0000313" key="1">
    <source>
        <dbReference type="EMBL" id="KAF0822488.1"/>
    </source>
</evidence>
<sequence>MKTSEINREELPEVLTPKLVQDILGISRRRTYDMMENPPFHVVKVGKLFKISKKTFFQWLDGEQG</sequence>
<gene>
    <name evidence="1" type="ORF">KIS1582_3705</name>
</gene>
<evidence type="ECO:0000313" key="2">
    <source>
        <dbReference type="Proteomes" id="UP000465778"/>
    </source>
</evidence>
<reference evidence="1 2" key="1">
    <citation type="journal article" date="2020" name="G3 (Bethesda)">
        <title>Whole Genome Sequencing and Comparative Genomics of Two Nematicidal Bacillus Strains Reveals a Wide Range of Possible Virulence Factors.</title>
        <authorList>
            <person name="Susic N."/>
            <person name="Janezic S."/>
            <person name="Rupnik M."/>
            <person name="Geric Stare B."/>
        </authorList>
    </citation>
    <scope>NUCLEOTIDE SEQUENCE [LARGE SCALE GENOMIC DNA]</scope>
    <source>
        <strain evidence="1 2">I-1582</strain>
    </source>
</reference>
<comment type="caution">
    <text evidence="1">The sequence shown here is derived from an EMBL/GenBank/DDBJ whole genome shotgun (WGS) entry which is preliminary data.</text>
</comment>
<dbReference type="AlphaFoldDB" id="A0A800N982"/>
<evidence type="ECO:0008006" key="3">
    <source>
        <dbReference type="Google" id="ProtNLM"/>
    </source>
</evidence>
<dbReference type="Proteomes" id="UP000465778">
    <property type="component" value="Unassembled WGS sequence"/>
</dbReference>